<dbReference type="InterPro" id="IPR010985">
    <property type="entry name" value="Ribbon_hlx_hlx"/>
</dbReference>
<protein>
    <submittedName>
        <fullName evidence="1">DUF1778 domain-containing protein</fullName>
    </submittedName>
</protein>
<evidence type="ECO:0000313" key="1">
    <source>
        <dbReference type="EMBL" id="UPT21814.1"/>
    </source>
</evidence>
<dbReference type="SUPFAM" id="SSF47598">
    <property type="entry name" value="Ribbon-helix-helix"/>
    <property type="match status" value="1"/>
</dbReference>
<reference evidence="1 2" key="1">
    <citation type="submission" date="2020-04" db="EMBL/GenBank/DDBJ databases">
        <title>Thermobifida alba genome sequencing and assembly.</title>
        <authorList>
            <person name="Luzics S."/>
            <person name="Horvath B."/>
            <person name="Nagy I."/>
            <person name="Toth A."/>
            <person name="Nagy I."/>
            <person name="Kukolya J."/>
        </authorList>
    </citation>
    <scope>NUCLEOTIDE SEQUENCE [LARGE SCALE GENOMIC DNA]</scope>
    <source>
        <strain evidence="1 2">DSM 43795</strain>
    </source>
</reference>
<organism evidence="1 2">
    <name type="scientific">Thermobifida alba</name>
    <name type="common">Thermomonospora alba</name>
    <dbReference type="NCBI Taxonomy" id="53522"/>
    <lineage>
        <taxon>Bacteria</taxon>
        <taxon>Bacillati</taxon>
        <taxon>Actinomycetota</taxon>
        <taxon>Actinomycetes</taxon>
        <taxon>Streptosporangiales</taxon>
        <taxon>Nocardiopsidaceae</taxon>
        <taxon>Thermobifida</taxon>
    </lineage>
</organism>
<name>A0ABY4L2C4_THEAE</name>
<dbReference type="Gene3D" id="1.20.5.780">
    <property type="entry name" value="Single helix bin"/>
    <property type="match status" value="1"/>
</dbReference>
<dbReference type="InterPro" id="IPR053842">
    <property type="entry name" value="NikA-like"/>
</dbReference>
<evidence type="ECO:0000313" key="2">
    <source>
        <dbReference type="Proteomes" id="UP000832041"/>
    </source>
</evidence>
<sequence>MTVDNDPTEGMSEAQLAEYYDTHRDLADFEGGEEVAVTRKPERTGRCITLSIRLSDSEMRMLEEAAKRAGMKVTAFVRQAALVAADDSGTVLNRDQLLRAIRSLERDLDAVRRVAAA</sequence>
<dbReference type="Proteomes" id="UP000832041">
    <property type="component" value="Chromosome"/>
</dbReference>
<proteinExistence type="predicted"/>
<dbReference type="EMBL" id="CP051627">
    <property type="protein sequence ID" value="UPT21814.1"/>
    <property type="molecule type" value="Genomic_DNA"/>
</dbReference>
<accession>A0ABY4L2C4</accession>
<keyword evidence="2" id="KW-1185">Reference proteome</keyword>
<dbReference type="Pfam" id="PF21983">
    <property type="entry name" value="NikA-like"/>
    <property type="match status" value="1"/>
</dbReference>
<dbReference type="RefSeq" id="WP_248590302.1">
    <property type="nucleotide sequence ID" value="NZ_BAABEB010000003.1"/>
</dbReference>
<gene>
    <name evidence="1" type="ORF">FOF52_13360</name>
</gene>